<name>A0A010ZVJ6_9ACTN</name>
<gene>
    <name evidence="3" type="ORF">CryarDRAFT_2336</name>
</gene>
<dbReference type="InterPro" id="IPR003692">
    <property type="entry name" value="Hydantoinase_B"/>
</dbReference>
<feature type="region of interest" description="Disordered" evidence="1">
    <location>
        <begin position="641"/>
        <end position="681"/>
    </location>
</feature>
<evidence type="ECO:0000259" key="2">
    <source>
        <dbReference type="Pfam" id="PF02538"/>
    </source>
</evidence>
<dbReference type="Proteomes" id="UP000021053">
    <property type="component" value="Unassembled WGS sequence"/>
</dbReference>
<dbReference type="EMBL" id="JFBT01000001">
    <property type="protein sequence ID" value="EXG81227.1"/>
    <property type="molecule type" value="Genomic_DNA"/>
</dbReference>
<dbReference type="GO" id="GO:0005829">
    <property type="term" value="C:cytosol"/>
    <property type="evidence" value="ECO:0007669"/>
    <property type="project" value="TreeGrafter"/>
</dbReference>
<dbReference type="PANTHER" id="PTHR11365:SF23">
    <property type="entry name" value="HYPOTHETICAL 5-OXOPROLINASE (EUROFUNG)-RELATED"/>
    <property type="match status" value="1"/>
</dbReference>
<feature type="compositionally biased region" description="Basic and acidic residues" evidence="1">
    <location>
        <begin position="641"/>
        <end position="653"/>
    </location>
</feature>
<proteinExistence type="predicted"/>
<dbReference type="InterPro" id="IPR045079">
    <property type="entry name" value="Oxoprolinase-like"/>
</dbReference>
<dbReference type="PATRIC" id="fig|927661.3.peg.2300"/>
<dbReference type="AlphaFoldDB" id="A0A010ZVJ6"/>
<feature type="domain" description="Hydantoinase B/oxoprolinase" evidence="2">
    <location>
        <begin position="43"/>
        <end position="600"/>
    </location>
</feature>
<dbReference type="OrthoDB" id="102473at2"/>
<sequence>MTMPIPGSERFASRPVDPDALAAELPDSLPVHSVTQDQIDGLDPLTYEVIRHRLWSVTEEMGEALQRMSGSPIVTDANDFDFAICDEVGQEVQVGLYNTMLVGAVDLAIYWTLRNRATNPGIREGDMFLCNDPWVGGGLHQNDVIVYQPVFHDGKLFAWTSAICHEPDLGGVGLGSFSPAAQDVFSEALPTPPVKVVRDFALQDDVADLWIRRSRVPMLVSLDLRAKIGANTVGRKRLHEVIDQYGADTVKAVMKRMMSDAESRLRDKLRSLPDGTWKATGYQDQSHEGDRGVHKITVAMVKQDDRLTFDFTGTDPQAGVINCTYAGMRGGVMLALLPMLAQDIPWSAGGLMRCFDLISEEGTINNATFPAAVGRGPIGPAWLTGTLVAECLSQLLDCSPDLGKSVQAACCGTWDTAVVAGLDQRGEAPVPFLNIMMEPMAGGYGARPELDGMDTGGLFCIPMGRIPDVEMTEFLYPLLTLWRREEADSGGPGRQRGGVSASLAVALHGSQVPAGVVFASAGKAVAQNNGLAGGYPGNTGLEVLVRGADVHRALAEGRIPQSVEDFGGEAEIAPCYAQSYLAPGEVLYMNWQGGGGYGDPLRRDPEAVAADVREFKVTPGAAADVYGVVLAADGSADVEATAERRRELAEARGSRSGAAPAPDPAATSAPDPASDQASDPAGTVDLATARRIDDNLVMSGSLVGCAHCGQKLADTTTDTQLALLRYDGPVTEAGPQIVSDPRDYIDDEVVFRQLSCPGCYTAVYSGVVPKVHVDHSTDIARFAGV</sequence>
<accession>A0A010ZVJ6</accession>
<protein>
    <submittedName>
        <fullName evidence="3">N-methylhydantoinase B/acetone carboxylase, alpha subunit</fullName>
    </submittedName>
</protein>
<evidence type="ECO:0000313" key="3">
    <source>
        <dbReference type="EMBL" id="EXG81227.1"/>
    </source>
</evidence>
<feature type="compositionally biased region" description="Low complexity" evidence="1">
    <location>
        <begin position="656"/>
        <end position="681"/>
    </location>
</feature>
<comment type="caution">
    <text evidence="3">The sequence shown here is derived from an EMBL/GenBank/DDBJ whole genome shotgun (WGS) entry which is preliminary data.</text>
</comment>
<dbReference type="Pfam" id="PF02538">
    <property type="entry name" value="Hydantoinase_B"/>
    <property type="match status" value="1"/>
</dbReference>
<reference evidence="3 4" key="1">
    <citation type="submission" date="2013-07" db="EMBL/GenBank/DDBJ databases">
        <authorList>
            <consortium name="DOE Joint Genome Institute"/>
            <person name="Eisen J."/>
            <person name="Huntemann M."/>
            <person name="Han J."/>
            <person name="Chen A."/>
            <person name="Kyrpides N."/>
            <person name="Mavromatis K."/>
            <person name="Markowitz V."/>
            <person name="Palaniappan K."/>
            <person name="Ivanova N."/>
            <person name="Schaumberg A."/>
            <person name="Pati A."/>
            <person name="Liolios K."/>
            <person name="Nordberg H.P."/>
            <person name="Cantor M.N."/>
            <person name="Hua S.X."/>
            <person name="Woyke T."/>
        </authorList>
    </citation>
    <scope>NUCLEOTIDE SEQUENCE [LARGE SCALE GENOMIC DNA]</scope>
    <source>
        <strain evidence="3 4">DSM 44712</strain>
    </source>
</reference>
<dbReference type="RefSeq" id="WP_035850471.1">
    <property type="nucleotide sequence ID" value="NZ_KK073874.1"/>
</dbReference>
<evidence type="ECO:0000313" key="4">
    <source>
        <dbReference type="Proteomes" id="UP000021053"/>
    </source>
</evidence>
<dbReference type="GO" id="GO:0006749">
    <property type="term" value="P:glutathione metabolic process"/>
    <property type="evidence" value="ECO:0007669"/>
    <property type="project" value="TreeGrafter"/>
</dbReference>
<dbReference type="HOGENOM" id="CLU_020413_1_0_11"/>
<keyword evidence="4" id="KW-1185">Reference proteome</keyword>
<organism evidence="3 4">
    <name type="scientific">Cryptosporangium arvum DSM 44712</name>
    <dbReference type="NCBI Taxonomy" id="927661"/>
    <lineage>
        <taxon>Bacteria</taxon>
        <taxon>Bacillati</taxon>
        <taxon>Actinomycetota</taxon>
        <taxon>Actinomycetes</taxon>
        <taxon>Cryptosporangiales</taxon>
        <taxon>Cryptosporangiaceae</taxon>
        <taxon>Cryptosporangium</taxon>
    </lineage>
</organism>
<evidence type="ECO:0000256" key="1">
    <source>
        <dbReference type="SAM" id="MobiDB-lite"/>
    </source>
</evidence>
<dbReference type="GO" id="GO:0017168">
    <property type="term" value="F:5-oxoprolinase (ATP-hydrolyzing) activity"/>
    <property type="evidence" value="ECO:0007669"/>
    <property type="project" value="TreeGrafter"/>
</dbReference>
<dbReference type="PANTHER" id="PTHR11365">
    <property type="entry name" value="5-OXOPROLINASE RELATED"/>
    <property type="match status" value="1"/>
</dbReference>